<feature type="compositionally biased region" description="Basic and acidic residues" evidence="1">
    <location>
        <begin position="278"/>
        <end position="300"/>
    </location>
</feature>
<evidence type="ECO:0000313" key="3">
    <source>
        <dbReference type="Proteomes" id="UP000800036"/>
    </source>
</evidence>
<gene>
    <name evidence="2" type="ORF">BU23DRAFT_78829</name>
</gene>
<feature type="compositionally biased region" description="Basic and acidic residues" evidence="1">
    <location>
        <begin position="588"/>
        <end position="604"/>
    </location>
</feature>
<feature type="region of interest" description="Disordered" evidence="1">
    <location>
        <begin position="1"/>
        <end position="169"/>
    </location>
</feature>
<feature type="compositionally biased region" description="Pro residues" evidence="1">
    <location>
        <begin position="116"/>
        <end position="125"/>
    </location>
</feature>
<name>A0A6A5VDB3_9PLEO</name>
<protein>
    <submittedName>
        <fullName evidence="2">Uncharacterized protein</fullName>
    </submittedName>
</protein>
<accession>A0A6A5VDB3</accession>
<evidence type="ECO:0000256" key="1">
    <source>
        <dbReference type="SAM" id="MobiDB-lite"/>
    </source>
</evidence>
<organism evidence="2 3">
    <name type="scientific">Bimuria novae-zelandiae CBS 107.79</name>
    <dbReference type="NCBI Taxonomy" id="1447943"/>
    <lineage>
        <taxon>Eukaryota</taxon>
        <taxon>Fungi</taxon>
        <taxon>Dikarya</taxon>
        <taxon>Ascomycota</taxon>
        <taxon>Pezizomycotina</taxon>
        <taxon>Dothideomycetes</taxon>
        <taxon>Pleosporomycetidae</taxon>
        <taxon>Pleosporales</taxon>
        <taxon>Massarineae</taxon>
        <taxon>Didymosphaeriaceae</taxon>
        <taxon>Bimuria</taxon>
    </lineage>
</organism>
<feature type="compositionally biased region" description="Basic and acidic residues" evidence="1">
    <location>
        <begin position="341"/>
        <end position="352"/>
    </location>
</feature>
<dbReference type="Proteomes" id="UP000800036">
    <property type="component" value="Unassembled WGS sequence"/>
</dbReference>
<feature type="region of interest" description="Disordered" evidence="1">
    <location>
        <begin position="532"/>
        <end position="650"/>
    </location>
</feature>
<feature type="compositionally biased region" description="Basic and acidic residues" evidence="1">
    <location>
        <begin position="548"/>
        <end position="561"/>
    </location>
</feature>
<feature type="compositionally biased region" description="Polar residues" evidence="1">
    <location>
        <begin position="43"/>
        <end position="69"/>
    </location>
</feature>
<feature type="compositionally biased region" description="Low complexity" evidence="1">
    <location>
        <begin position="97"/>
        <end position="115"/>
    </location>
</feature>
<dbReference type="OrthoDB" id="5415512at2759"/>
<feature type="compositionally biased region" description="Basic and acidic residues" evidence="1">
    <location>
        <begin position="308"/>
        <end position="328"/>
    </location>
</feature>
<feature type="region of interest" description="Disordered" evidence="1">
    <location>
        <begin position="678"/>
        <end position="719"/>
    </location>
</feature>
<feature type="compositionally biased region" description="Low complexity" evidence="1">
    <location>
        <begin position="23"/>
        <end position="42"/>
    </location>
</feature>
<feature type="region of interest" description="Disordered" evidence="1">
    <location>
        <begin position="268"/>
        <end position="461"/>
    </location>
</feature>
<keyword evidence="3" id="KW-1185">Reference proteome</keyword>
<evidence type="ECO:0000313" key="2">
    <source>
        <dbReference type="EMBL" id="KAF1975144.1"/>
    </source>
</evidence>
<feature type="compositionally biased region" description="Pro residues" evidence="1">
    <location>
        <begin position="417"/>
        <end position="432"/>
    </location>
</feature>
<reference evidence="2" key="1">
    <citation type="journal article" date="2020" name="Stud. Mycol.">
        <title>101 Dothideomycetes genomes: a test case for predicting lifestyles and emergence of pathogens.</title>
        <authorList>
            <person name="Haridas S."/>
            <person name="Albert R."/>
            <person name="Binder M."/>
            <person name="Bloem J."/>
            <person name="Labutti K."/>
            <person name="Salamov A."/>
            <person name="Andreopoulos B."/>
            <person name="Baker S."/>
            <person name="Barry K."/>
            <person name="Bills G."/>
            <person name="Bluhm B."/>
            <person name="Cannon C."/>
            <person name="Castanera R."/>
            <person name="Culley D."/>
            <person name="Daum C."/>
            <person name="Ezra D."/>
            <person name="Gonzalez J."/>
            <person name="Henrissat B."/>
            <person name="Kuo A."/>
            <person name="Liang C."/>
            <person name="Lipzen A."/>
            <person name="Lutzoni F."/>
            <person name="Magnuson J."/>
            <person name="Mondo S."/>
            <person name="Nolan M."/>
            <person name="Ohm R."/>
            <person name="Pangilinan J."/>
            <person name="Park H.-J."/>
            <person name="Ramirez L."/>
            <person name="Alfaro M."/>
            <person name="Sun H."/>
            <person name="Tritt A."/>
            <person name="Yoshinaga Y."/>
            <person name="Zwiers L.-H."/>
            <person name="Turgeon B."/>
            <person name="Goodwin S."/>
            <person name="Spatafora J."/>
            <person name="Crous P."/>
            <person name="Grigoriev I."/>
        </authorList>
    </citation>
    <scope>NUCLEOTIDE SEQUENCE</scope>
    <source>
        <strain evidence="2">CBS 107.79</strain>
    </source>
</reference>
<feature type="compositionally biased region" description="Pro residues" evidence="1">
    <location>
        <begin position="86"/>
        <end position="96"/>
    </location>
</feature>
<proteinExistence type="predicted"/>
<feature type="compositionally biased region" description="Basic and acidic residues" evidence="1">
    <location>
        <begin position="611"/>
        <end position="620"/>
    </location>
</feature>
<dbReference type="EMBL" id="ML976671">
    <property type="protein sequence ID" value="KAF1975144.1"/>
    <property type="molecule type" value="Genomic_DNA"/>
</dbReference>
<dbReference type="AlphaFoldDB" id="A0A6A5VDB3"/>
<feature type="compositionally biased region" description="Basic and acidic residues" evidence="1">
    <location>
        <begin position="384"/>
        <end position="393"/>
    </location>
</feature>
<sequence>MAAEARKAYAAFMNGTDSSNNAQQHAQQPQPQPQPQGQWQQPGSNLQNQYAAYATQMQQGQQDLQNSYAGQPYPQVSPFARVTVPPAAPTPPPAVPQAPSSSAALSQHGQLQPYVPQGPPGPAPPHARHQGYAGLPRNYNPSPQFPPSNYYPEWQHNRYGEPAAPQSHLGHSYSIAPTMASEQGGSTHKPRDWSYESTRDHNRVRFNGVWPPPDVVRIPSPPKGVGPPPDAPPLAVCHVCSVCGQMRSAGYHRHHPIIPGQAHINTPCRRCKKRAKKEMKEKEKEKEKEKAKRDEEKESSRTIIIEVRNGDDRGRTRERERERDDSPRRLVYRSISRYRPSTREASPERSPDRSPPPVLRRRTRSEVRFFSPSPTGEGVRTYYRRQEEYERPRSPSPNAKARLASHPSAFRTFTPVFQPPGSFPRSPSPAPPRGILKSPSEFFEYPTRHPMDTSYDSMEPEVGSNRVQFVRDSRPAEHSRECHARCISCKGDECTCDDDYVYRHRSRQHYPRGRVEEIPSPEPPVHVYEKLVVRDDSPSPRPSPPRQYIRDQSHPRRRQGDEETIQYVNRVEDWRRRAPVSLPSTSENRGRTRESRSEAREPSPLRKATRNLKDIGEKVRRAFSRSPSPKPNHKHEDSDDATDTGSEASVERYVYRYKYRGLDEDGRPVTWVEETYRKPAAAPAPAPSGERIHVPPGPPYRGFAGSPAISRGFAPGYKD</sequence>